<dbReference type="InterPro" id="IPR001173">
    <property type="entry name" value="Glyco_trans_2-like"/>
</dbReference>
<feature type="domain" description="Glycosyltransferase 2-like" evidence="2">
    <location>
        <begin position="338"/>
        <end position="475"/>
    </location>
</feature>
<comment type="caution">
    <text evidence="3">The sequence shown here is derived from an EMBL/GenBank/DDBJ whole genome shotgun (WGS) entry which is preliminary data.</text>
</comment>
<evidence type="ECO:0000259" key="2">
    <source>
        <dbReference type="Pfam" id="PF00535"/>
    </source>
</evidence>
<dbReference type="PANTHER" id="PTHR43685:SF2">
    <property type="entry name" value="GLYCOSYLTRANSFERASE 2-LIKE DOMAIN-CONTAINING PROTEIN"/>
    <property type="match status" value="1"/>
</dbReference>
<dbReference type="PANTHER" id="PTHR43685">
    <property type="entry name" value="GLYCOSYLTRANSFERASE"/>
    <property type="match status" value="1"/>
</dbReference>
<dbReference type="SUPFAM" id="SSF53448">
    <property type="entry name" value="Nucleotide-diphospho-sugar transferases"/>
    <property type="match status" value="4"/>
</dbReference>
<dbReference type="Pfam" id="PF00535">
    <property type="entry name" value="Glycos_transf_2"/>
    <property type="match status" value="2"/>
</dbReference>
<feature type="domain" description="Glycosyltransferase 2-like" evidence="2">
    <location>
        <begin position="39"/>
        <end position="205"/>
    </location>
</feature>
<name>A0A399MA79_9PSED</name>
<evidence type="ECO:0000256" key="1">
    <source>
        <dbReference type="ARBA" id="ARBA00022519"/>
    </source>
</evidence>
<keyword evidence="3" id="KW-0808">Transferase</keyword>
<dbReference type="Proteomes" id="UP000265875">
    <property type="component" value="Unassembled WGS sequence"/>
</dbReference>
<accession>A0A399MA79</accession>
<evidence type="ECO:0000313" key="4">
    <source>
        <dbReference type="Proteomes" id="UP000265875"/>
    </source>
</evidence>
<dbReference type="InterPro" id="IPR050834">
    <property type="entry name" value="Glycosyltransf_2"/>
</dbReference>
<keyword evidence="1" id="KW-0472">Membrane</keyword>
<dbReference type="Gene3D" id="3.40.50.2000">
    <property type="entry name" value="Glycogen Phosphorylase B"/>
    <property type="match status" value="1"/>
</dbReference>
<dbReference type="Gene3D" id="3.90.550.10">
    <property type="entry name" value="Spore Coat Polysaccharide Biosynthesis Protein SpsA, Chain A"/>
    <property type="match status" value="4"/>
</dbReference>
<gene>
    <name evidence="3" type="ORF">D0894_07085</name>
</gene>
<dbReference type="RefSeq" id="WP_119369210.1">
    <property type="nucleotide sequence ID" value="NZ_QWLL01000015.1"/>
</dbReference>
<dbReference type="SUPFAM" id="SSF53756">
    <property type="entry name" value="UDP-Glycosyltransferase/glycogen phosphorylase"/>
    <property type="match status" value="1"/>
</dbReference>
<evidence type="ECO:0000313" key="3">
    <source>
        <dbReference type="EMBL" id="RII78724.1"/>
    </source>
</evidence>
<keyword evidence="1" id="KW-0997">Cell inner membrane</keyword>
<organism evidence="3 4">
    <name type="scientific">Pseudomonas monteilii</name>
    <dbReference type="NCBI Taxonomy" id="76759"/>
    <lineage>
        <taxon>Bacteria</taxon>
        <taxon>Pseudomonadati</taxon>
        <taxon>Pseudomonadota</taxon>
        <taxon>Gammaproteobacteria</taxon>
        <taxon>Pseudomonadales</taxon>
        <taxon>Pseudomonadaceae</taxon>
        <taxon>Pseudomonas</taxon>
    </lineage>
</organism>
<sequence>MTGLKIQDAAIGRVLSGLEQLREIKARHRQSKAPVIDVTVAVMSYNNAAFLGQTIDSVLAQEGVRLELRVFDDCSSDNSMEILERYRQDPRFHYQLNARNLGMIGNYNQCLHSGTGRYVVVLGSDDLIYPGHLRSLVEAMDQHPHVALGYTQCLWINEHSQLLKHAVHPGHRDNSYVGGRDELVDLLSHDSYITPSAAILRRSVLPRLTLENGGVHRDNMLAGDWELWTRIAQVAPDFLFLHQATVGYRIHGGQISQKFYASDKPLVEHTKILELNLEVPAARKRMQQGAARIWQLYLRRLAGYPVEVQARFAERKEWIRQMLFEVPHLDIESDVLFTVILTTFNRPGLLMDALNSLAAQTWKDFEVILVNDKGTPVESLLSNFEFPITYLRQGRNQGPAAARNAAYRLARGRYVVYLDDDDCYLPNHLQTLAQAIERHPDEVIYTDAIFITEALEGEARIEKNREQRYPHDEYSRDRLFINNYIPINTFACPRALIGSVGGFDEALSAFEDWDFLIRLALRATFHHVRSETVEVRMRAAEFDPTRRSQQAFKNYPELYQEIYTRHGDLGSETVRAGRRKILIKLGLLEPEQGTFSGVQEWLTGRALSSQQQILVEKRLEQYDQGPQFGILILDLKGDPTKVAATWKSLEPSHLAYRNIQPLLLTVAPDTAQGFEGQVIQVTADHWIDRLNQAISESTFDWCCLLDAGDELTPNGLLIAGLELLTAPDCRAVYCDGMYRQDDGSLGVVLRPDFNLDYLLSLPASMGRHWLLRRNIVIEAGGFDAGYRQAPEFELILRLITLGGLDGLGHIAEPLLITCSPRLTDVEDEKRAITHHLEARGYEFPEVRSDKAGQYRIHYGHQQRPQVSILILAGSELNYLQRCVESLLKYTRYRNYELLLIESDPTAAEVHGWLKALGGLGEERLRSLVPDTMHIAEGALLDFAAEQANGDYLLLLSPKAAAFDGDWMDELLNHAQRPEVGVVGAKLLSSDGKVRHAGLILGLQGPAGLPFTGAPLDAAGYMQRLQVDQNYSAVSRDCLLIPRQLYQALGGLANGIPDRYLDLDICLRAKQAGYLTVWAANSQLMLSGEPMAPAPVAEEDALYQKWLPALARDTAYNPNFSLVQSGGFKLANTALSWRPLSSWKPLPTVLAHPADLPASSHYRVVQPFTALRHAGLIDGALSLGLMHLPDLERYEPDSIILQRTLGTERLESMRRMKAFSRAFKVFELDDYLPALPPELLPHEDRSTDLFKSLRLGLDFVDRLVVSSESLAEALSGLHSDIRVVENRLPVQWKNLQGQRRTSSKPRIGFIGCLHHDEDLQVIADVVKALAGEVEWVVFGACPEALRPYIYERYTDVSMEQYPSALAQLNLDLALAPLAQSLFNECKSNLRLLEYGACGYPVICSDVRGYQLGNLPVTRVSNRHEDWVNAIRTHLSDLDASARMGDNLQAVVRQDWMLEGMHLEAWHKAWLAD</sequence>
<proteinExistence type="predicted"/>
<reference evidence="3 4" key="1">
    <citation type="submission" date="2018-08" db="EMBL/GenBank/DDBJ databases">
        <title>Draft genome sequence of the cyanotroph, Pseudomonas monteilii BCN3.</title>
        <authorList>
            <person name="Jones L.B."/>
            <person name="Kunz D.A."/>
        </authorList>
    </citation>
    <scope>NUCLEOTIDE SEQUENCE [LARGE SCALE GENOMIC DNA]</scope>
    <source>
        <strain evidence="3 4">BCN3</strain>
    </source>
</reference>
<protein>
    <submittedName>
        <fullName evidence="3">Glycosyltransferase</fullName>
    </submittedName>
</protein>
<dbReference type="EMBL" id="QWLL01000015">
    <property type="protein sequence ID" value="RII78724.1"/>
    <property type="molecule type" value="Genomic_DNA"/>
</dbReference>
<dbReference type="InterPro" id="IPR029044">
    <property type="entry name" value="Nucleotide-diphossugar_trans"/>
</dbReference>
<dbReference type="GO" id="GO:0016740">
    <property type="term" value="F:transferase activity"/>
    <property type="evidence" value="ECO:0007669"/>
    <property type="project" value="UniProtKB-KW"/>
</dbReference>
<keyword evidence="1" id="KW-1003">Cell membrane</keyword>